<dbReference type="CDD" id="cd02795">
    <property type="entry name" value="CBM6-CBM35-CBM36_like"/>
    <property type="match status" value="1"/>
</dbReference>
<dbReference type="GO" id="GO:0005975">
    <property type="term" value="P:carbohydrate metabolic process"/>
    <property type="evidence" value="ECO:0007669"/>
    <property type="project" value="InterPro"/>
</dbReference>
<dbReference type="Proteomes" id="UP000183508">
    <property type="component" value="Unassembled WGS sequence"/>
</dbReference>
<evidence type="ECO:0000259" key="1">
    <source>
        <dbReference type="PROSITE" id="PS51910"/>
    </source>
</evidence>
<accession>A0A1I7FWR9</accession>
<dbReference type="PANTHER" id="PTHR46066:SF2">
    <property type="entry name" value="CHITINASE DOMAIN-CONTAINING PROTEIN 1"/>
    <property type="match status" value="1"/>
</dbReference>
<feature type="domain" description="GH18" evidence="1">
    <location>
        <begin position="1"/>
        <end position="290"/>
    </location>
</feature>
<dbReference type="InterPro" id="IPR001223">
    <property type="entry name" value="Glyco_hydro18_cat"/>
</dbReference>
<dbReference type="InterPro" id="IPR017853">
    <property type="entry name" value="GH"/>
</dbReference>
<organism evidence="2 3">
    <name type="scientific">Alicyclobacillus macrosporangiidus</name>
    <dbReference type="NCBI Taxonomy" id="392015"/>
    <lineage>
        <taxon>Bacteria</taxon>
        <taxon>Bacillati</taxon>
        <taxon>Bacillota</taxon>
        <taxon>Bacilli</taxon>
        <taxon>Bacillales</taxon>
        <taxon>Alicyclobacillaceae</taxon>
        <taxon>Alicyclobacillus</taxon>
    </lineage>
</organism>
<dbReference type="InterPro" id="IPR011583">
    <property type="entry name" value="Chitinase_II/V-like_cat"/>
</dbReference>
<dbReference type="Pfam" id="PF00704">
    <property type="entry name" value="Glyco_hydro_18"/>
    <property type="match status" value="1"/>
</dbReference>
<dbReference type="Gene3D" id="2.60.120.260">
    <property type="entry name" value="Galactose-binding domain-like"/>
    <property type="match status" value="1"/>
</dbReference>
<dbReference type="SUPFAM" id="SSF51445">
    <property type="entry name" value="(Trans)glycosidases"/>
    <property type="match status" value="1"/>
</dbReference>
<protein>
    <submittedName>
        <fullName evidence="2">Glycosyl hydrolases family 18</fullName>
    </submittedName>
</protein>
<dbReference type="SMART" id="SM00636">
    <property type="entry name" value="Glyco_18"/>
    <property type="match status" value="1"/>
</dbReference>
<dbReference type="PROSITE" id="PS51910">
    <property type="entry name" value="GH18_2"/>
    <property type="match status" value="1"/>
</dbReference>
<dbReference type="Gene3D" id="3.20.20.80">
    <property type="entry name" value="Glycosidases"/>
    <property type="match status" value="1"/>
</dbReference>
<dbReference type="EMBL" id="FPBV01000001">
    <property type="protein sequence ID" value="SFU40654.1"/>
    <property type="molecule type" value="Genomic_DNA"/>
</dbReference>
<proteinExistence type="predicted"/>
<name>A0A1I7FWR9_9BACL</name>
<keyword evidence="2" id="KW-0378">Hydrolase</keyword>
<dbReference type="STRING" id="392015.SAMN05421543_101491"/>
<dbReference type="GO" id="GO:0008061">
    <property type="term" value="F:chitin binding"/>
    <property type="evidence" value="ECO:0007669"/>
    <property type="project" value="InterPro"/>
</dbReference>
<keyword evidence="3" id="KW-1185">Reference proteome</keyword>
<gene>
    <name evidence="2" type="ORF">SAMN05421543_101491</name>
</gene>
<sequence>MSTGKFMTWIVNYLARSNTEMSSMAKKFYQVGIFEFFVNTDGSIRNTMTQAQIDNALAHPQVKWFLTVQALGGNFSTGDLSAIWTNEGGLQDRVVSNIAALLDQYPWAAGIDLDFEQGGSSKYTDQAVAFFQRVYNLCHARGKLLHVDLPGLTGPGQSLGGEYWCDYAKLAPYFDSCVIMSYGYSWSGSAPAAITPKSWGKAVYDFAVTCIPPEKIFLGVGMYGIRWQIFEPVPAGQYRGLSMSYYGILAWLLGVFTHGGSQPHIPWAAFWDDDEKTPYVFLHVYDWMRIDDIARVDSPAVTFNYFGDNVLTAYNKVQKATITGQVAAMWAPSSTNADENGAIVTGTSYFDGHQCTYVTAREPQTIVTTDPNTGKPTTIQEVPGTATYNFSVPTSGTYHIVLVVNFPWWSMNRVTVSVDGRTFTASQPTQWYPLARTPHYYDVGTMFLAAGSHTLTFEGGSSAYGADLYGFVVCQDFSFVMDGGEGWFYLRPQRMKDTNGNMVLPSIGYVVTAEVLRHPPEYATVWADNWVSYTQGAGGSLDSWYNLTGSWTVQGTYPEAGTLVGSGTLQIGYTQFTDLAVWANFSFTGNGEAGIIIGPYRCGIRADGTVVFNGQTMGKTDPKVSHELRVRCRQGTYVVYVDKQKIGDPVSGLQGSNTFGLYATNATMSCTQLTAGDAYTYMPQESITIVTPAGSQQVGRIQRNSQATWIQPWGYFQVPNGVEEYDTRVGTNIDISSDYDYVNSAAIPVSTSSPIEVQIKHTDAGVWTRRVFLCDQEGASIAYYGDLNVFSYWWQEATLNYGLAGVAMWQLGLEDPRIFDLIPDQW</sequence>
<dbReference type="GO" id="GO:0016787">
    <property type="term" value="F:hydrolase activity"/>
    <property type="evidence" value="ECO:0007669"/>
    <property type="project" value="UniProtKB-KW"/>
</dbReference>
<dbReference type="PANTHER" id="PTHR46066">
    <property type="entry name" value="CHITINASE DOMAIN-CONTAINING PROTEIN 1 FAMILY MEMBER"/>
    <property type="match status" value="1"/>
</dbReference>
<dbReference type="AlphaFoldDB" id="A0A1I7FWR9"/>
<evidence type="ECO:0000313" key="2">
    <source>
        <dbReference type="EMBL" id="SFU40654.1"/>
    </source>
</evidence>
<evidence type="ECO:0000313" key="3">
    <source>
        <dbReference type="Proteomes" id="UP000183508"/>
    </source>
</evidence>
<reference evidence="3" key="1">
    <citation type="submission" date="2016-10" db="EMBL/GenBank/DDBJ databases">
        <authorList>
            <person name="Varghese N."/>
        </authorList>
    </citation>
    <scope>NUCLEOTIDE SEQUENCE [LARGE SCALE GENOMIC DNA]</scope>
    <source>
        <strain evidence="3">DSM 17980</strain>
    </source>
</reference>
<dbReference type="RefSeq" id="WP_175511411.1">
    <property type="nucleotide sequence ID" value="NZ_FPBV01000001.1"/>
</dbReference>